<reference evidence="4" key="1">
    <citation type="submission" date="2015-07" db="EMBL/GenBank/DDBJ databases">
        <title>Complete genome sequence and phylogenetic analysis of Limnochorda pilosa.</title>
        <authorList>
            <person name="Watanabe M."/>
            <person name="Kojima H."/>
            <person name="Fukui M."/>
        </authorList>
    </citation>
    <scope>NUCLEOTIDE SEQUENCE [LARGE SCALE GENOMIC DNA]</scope>
    <source>
        <strain evidence="4">HC45</strain>
    </source>
</reference>
<dbReference type="STRING" id="1555112.LIP_2815"/>
<gene>
    <name evidence="3" type="ORF">LIP_2815</name>
</gene>
<dbReference type="AlphaFoldDB" id="A0A0K2SPB4"/>
<evidence type="ECO:0000259" key="2">
    <source>
        <dbReference type="PROSITE" id="PS51832"/>
    </source>
</evidence>
<dbReference type="SMART" id="SM00471">
    <property type="entry name" value="HDc"/>
    <property type="match status" value="1"/>
</dbReference>
<dbReference type="Gene3D" id="1.10.3210.10">
    <property type="entry name" value="Hypothetical protein af1432"/>
    <property type="match status" value="1"/>
</dbReference>
<dbReference type="Pfam" id="PF13487">
    <property type="entry name" value="HD_5"/>
    <property type="match status" value="1"/>
</dbReference>
<protein>
    <submittedName>
        <fullName evidence="3">Phosphohydrolase</fullName>
    </submittedName>
</protein>
<keyword evidence="4" id="KW-1185">Reference proteome</keyword>
<dbReference type="InterPro" id="IPR037522">
    <property type="entry name" value="HD_GYP_dom"/>
</dbReference>
<evidence type="ECO:0000313" key="3">
    <source>
        <dbReference type="EMBL" id="BAS28644.1"/>
    </source>
</evidence>
<dbReference type="CDD" id="cd00077">
    <property type="entry name" value="HDc"/>
    <property type="match status" value="1"/>
</dbReference>
<reference evidence="4" key="2">
    <citation type="journal article" date="2016" name="Int. J. Syst. Evol. Microbiol.">
        <title>Complete genome sequence and cell structure of Limnochorda pilosa, a Gram-negative spore-former within the phylum Firmicutes.</title>
        <authorList>
            <person name="Watanabe M."/>
            <person name="Kojima H."/>
            <person name="Fukui M."/>
        </authorList>
    </citation>
    <scope>NUCLEOTIDE SEQUENCE [LARGE SCALE GENOMIC DNA]</scope>
    <source>
        <strain evidence="4">HC45</strain>
    </source>
</reference>
<feature type="domain" description="HD-GYP" evidence="2">
    <location>
        <begin position="114"/>
        <end position="309"/>
    </location>
</feature>
<name>A0A0K2SPB4_LIMPI</name>
<dbReference type="Proteomes" id="UP000065807">
    <property type="component" value="Chromosome"/>
</dbReference>
<feature type="domain" description="HD" evidence="1">
    <location>
        <begin position="135"/>
        <end position="258"/>
    </location>
</feature>
<dbReference type="InterPro" id="IPR003607">
    <property type="entry name" value="HD/PDEase_dom"/>
</dbReference>
<dbReference type="NCBIfam" id="TIGR00277">
    <property type="entry name" value="HDIG"/>
    <property type="match status" value="1"/>
</dbReference>
<dbReference type="GO" id="GO:0016787">
    <property type="term" value="F:hydrolase activity"/>
    <property type="evidence" value="ECO:0007669"/>
    <property type="project" value="UniProtKB-KW"/>
</dbReference>
<proteinExistence type="predicted"/>
<dbReference type="PROSITE" id="PS51831">
    <property type="entry name" value="HD"/>
    <property type="match status" value="1"/>
</dbReference>
<evidence type="ECO:0000313" key="4">
    <source>
        <dbReference type="Proteomes" id="UP000065807"/>
    </source>
</evidence>
<evidence type="ECO:0000259" key="1">
    <source>
        <dbReference type="PROSITE" id="PS51831"/>
    </source>
</evidence>
<dbReference type="PANTHER" id="PTHR43155">
    <property type="entry name" value="CYCLIC DI-GMP PHOSPHODIESTERASE PA4108-RELATED"/>
    <property type="match status" value="1"/>
</dbReference>
<dbReference type="RefSeq" id="WP_144440495.1">
    <property type="nucleotide sequence ID" value="NZ_AP014924.1"/>
</dbReference>
<dbReference type="PROSITE" id="PS51832">
    <property type="entry name" value="HD_GYP"/>
    <property type="match status" value="1"/>
</dbReference>
<dbReference type="InterPro" id="IPR006675">
    <property type="entry name" value="HDIG_dom"/>
</dbReference>
<sequence length="365" mass="40141">MRLLLLKDVRPGMVLGRPVYAEGRTLVAPGVVLTPHVLDRLAQFGIQTLYVRDPGDAALTASAAAEAAEVVSERVRREAYHSVKQYMERMRKGLAATLADTKRVTQAVVSVLEEVLANRNVVLELADIRAMQDYVFNHSVGVGVTASLLGIHQGLERKDLLPLAVGALLHDVGKVKIADAVWNKPGKLTDEEYRLMQQHTVHGFEILRKNPGFDLRSAHVAYQHHERWNGSGYPRGLAGEKIHLFARIVAVVDVFDAMTTDRAYRPARPVYQVLALMEAESGKTFDPDVIRTFLARVAPYPVGTLVRLNTGERALVVQLNEGVPARPVVRLVGHDLEIDLRVNLAQRIVGPAEDVPDREGPGAPA</sequence>
<dbReference type="PANTHER" id="PTHR43155:SF2">
    <property type="entry name" value="CYCLIC DI-GMP PHOSPHODIESTERASE PA4108"/>
    <property type="match status" value="1"/>
</dbReference>
<accession>A0A0K2SPB4</accession>
<dbReference type="OrthoDB" id="9759601at2"/>
<dbReference type="EMBL" id="AP014924">
    <property type="protein sequence ID" value="BAS28644.1"/>
    <property type="molecule type" value="Genomic_DNA"/>
</dbReference>
<dbReference type="SUPFAM" id="SSF109604">
    <property type="entry name" value="HD-domain/PDEase-like"/>
    <property type="match status" value="1"/>
</dbReference>
<dbReference type="KEGG" id="lpil:LIP_2815"/>
<keyword evidence="3" id="KW-0378">Hydrolase</keyword>
<dbReference type="InterPro" id="IPR006674">
    <property type="entry name" value="HD_domain"/>
</dbReference>
<organism evidence="3 4">
    <name type="scientific">Limnochorda pilosa</name>
    <dbReference type="NCBI Taxonomy" id="1555112"/>
    <lineage>
        <taxon>Bacteria</taxon>
        <taxon>Bacillati</taxon>
        <taxon>Bacillota</taxon>
        <taxon>Limnochordia</taxon>
        <taxon>Limnochordales</taxon>
        <taxon>Limnochordaceae</taxon>
        <taxon>Limnochorda</taxon>
    </lineage>
</organism>